<reference evidence="1 2" key="1">
    <citation type="submission" date="2020-07" db="EMBL/GenBank/DDBJ databases">
        <title>Description of Limosilactobacillus balticus sp. nov., Limosilactobacillus agrestis sp. nov., Limosilactobacillus albertensis sp. nov., Limosilactobacillus rudii sp. nov., Limosilactobacillus fastidiosus sp. nov., five novel Limosilactobacillus species isolated from the vertebrate gastrointestinal tract, and proposal of 6 subspecies of Limosilactobacillus reuteri adapted to the gastrointestinal tract of specific vertebrate hosts.</title>
        <authorList>
            <person name="Li F."/>
            <person name="Cheng C."/>
            <person name="Zheng J."/>
            <person name="Quevedo R.M."/>
            <person name="Li J."/>
            <person name="Roos S."/>
            <person name="Gaenzle M.G."/>
            <person name="Walter J."/>
        </authorList>
    </citation>
    <scope>NUCLEOTIDE SEQUENCE [LARGE SCALE GENOMIC DNA]</scope>
    <source>
        <strain evidence="1 2">RRLNB_1_1</strain>
    </source>
</reference>
<keyword evidence="2" id="KW-1185">Reference proteome</keyword>
<gene>
    <name evidence="1" type="ORF">H5S40_03785</name>
</gene>
<evidence type="ECO:0000313" key="1">
    <source>
        <dbReference type="EMBL" id="MBB1069275.1"/>
    </source>
</evidence>
<dbReference type="Proteomes" id="UP000518316">
    <property type="component" value="Unassembled WGS sequence"/>
</dbReference>
<dbReference type="RefSeq" id="WP_182597918.1">
    <property type="nucleotide sequence ID" value="NZ_JACIVC010000049.1"/>
</dbReference>
<dbReference type="AlphaFoldDB" id="A0A7W3TQY5"/>
<organism evidence="1 2">
    <name type="scientific">Limosilactobacillus albertensis</name>
    <dbReference type="NCBI Taxonomy" id="2759752"/>
    <lineage>
        <taxon>Bacteria</taxon>
        <taxon>Bacillati</taxon>
        <taxon>Bacillota</taxon>
        <taxon>Bacilli</taxon>
        <taxon>Lactobacillales</taxon>
        <taxon>Lactobacillaceae</taxon>
        <taxon>Limosilactobacillus</taxon>
    </lineage>
</organism>
<accession>A0A7W3TQY5</accession>
<protein>
    <submittedName>
        <fullName evidence="1">Uncharacterized protein</fullName>
    </submittedName>
</protein>
<comment type="caution">
    <text evidence="1">The sequence shown here is derived from an EMBL/GenBank/DDBJ whole genome shotgun (WGS) entry which is preliminary data.</text>
</comment>
<proteinExistence type="predicted"/>
<sequence length="301" mass="34910">MNEAQQDKYLQAKKLVDEEQWQDASEILEELVTEVDDSEVGRLTIIALYHTQQFTRACTYLFEYLEVMFDDFTDAQIAISILVQNELFVLARQVISSLSQWQDELLSLVVAGEEKSRQEYQETLQARLRGFYHLGDYSLTEQQSRLQAAFKLPLNEFITGSKFLLRDPYTHPLVKSSLVELLCKLQVNDPVTIYWLDKTEYTVIPADLLPLNGLPIVAEGKRLISIKCGNQNPQTERLANQEFQLQVMFLYPRVEQTIVDIDEWINILIGRIEGKTIEEKSDTAKWQSRLGEQIDELMEKH</sequence>
<dbReference type="EMBL" id="JACIVC010000049">
    <property type="protein sequence ID" value="MBB1069275.1"/>
    <property type="molecule type" value="Genomic_DNA"/>
</dbReference>
<evidence type="ECO:0000313" key="2">
    <source>
        <dbReference type="Proteomes" id="UP000518316"/>
    </source>
</evidence>
<name>A0A7W3TQY5_9LACO</name>